<dbReference type="CDD" id="cd02440">
    <property type="entry name" value="AdoMet_MTases"/>
    <property type="match status" value="1"/>
</dbReference>
<dbReference type="OrthoDB" id="269872at2759"/>
<proteinExistence type="predicted"/>
<dbReference type="InterPro" id="IPR002052">
    <property type="entry name" value="DNA_methylase_N6_adenine_CS"/>
</dbReference>
<dbReference type="EC" id="2.1.1.297" evidence="1"/>
<name>M2XEP0_GALSU</name>
<accession>M2XEP0</accession>
<dbReference type="EMBL" id="KB454520">
    <property type="protein sequence ID" value="EME28442.1"/>
    <property type="molecule type" value="Genomic_DNA"/>
</dbReference>
<dbReference type="PANTHER" id="PTHR18895">
    <property type="entry name" value="HEMK METHYLTRANSFERASE"/>
    <property type="match status" value="1"/>
</dbReference>
<keyword evidence="9" id="KW-1185">Reference proteome</keyword>
<dbReference type="Gramene" id="EME28442">
    <property type="protein sequence ID" value="EME28442"/>
    <property type="gene ID" value="Gasu_41310"/>
</dbReference>
<evidence type="ECO:0000259" key="7">
    <source>
        <dbReference type="Pfam" id="PF17827"/>
    </source>
</evidence>
<keyword evidence="3 8" id="KW-0808">Transferase</keyword>
<dbReference type="InterPro" id="IPR004556">
    <property type="entry name" value="HemK-like"/>
</dbReference>
<dbReference type="NCBIfam" id="TIGR00536">
    <property type="entry name" value="hemK_fam"/>
    <property type="match status" value="1"/>
</dbReference>
<dbReference type="PANTHER" id="PTHR18895:SF74">
    <property type="entry name" value="MTRF1L RELEASE FACTOR GLUTAMINE METHYLTRANSFERASE"/>
    <property type="match status" value="1"/>
</dbReference>
<dbReference type="Pfam" id="PF17827">
    <property type="entry name" value="PrmC_N"/>
    <property type="match status" value="1"/>
</dbReference>
<dbReference type="Gene3D" id="3.40.50.150">
    <property type="entry name" value="Vaccinia Virus protein VP39"/>
    <property type="match status" value="1"/>
</dbReference>
<evidence type="ECO:0000256" key="1">
    <source>
        <dbReference type="ARBA" id="ARBA00012771"/>
    </source>
</evidence>
<dbReference type="OMA" id="IWLETDT"/>
<protein>
    <recommendedName>
        <fullName evidence="1">peptide chain release factor N(5)-glutamine methyltransferase</fullName>
        <ecNumber evidence="1">2.1.1.297</ecNumber>
    </recommendedName>
</protein>
<evidence type="ECO:0000313" key="8">
    <source>
        <dbReference type="EMBL" id="EME28442.1"/>
    </source>
</evidence>
<keyword evidence="4" id="KW-0949">S-adenosyl-L-methionine</keyword>
<dbReference type="InterPro" id="IPR050320">
    <property type="entry name" value="N5-glutamine_MTase"/>
</dbReference>
<comment type="catalytic activity">
    <reaction evidence="5">
        <text>L-glutaminyl-[peptide chain release factor] + S-adenosyl-L-methionine = N(5)-methyl-L-glutaminyl-[peptide chain release factor] + S-adenosyl-L-homocysteine + H(+)</text>
        <dbReference type="Rhea" id="RHEA:42896"/>
        <dbReference type="Rhea" id="RHEA-COMP:10271"/>
        <dbReference type="Rhea" id="RHEA-COMP:10272"/>
        <dbReference type="ChEBI" id="CHEBI:15378"/>
        <dbReference type="ChEBI" id="CHEBI:30011"/>
        <dbReference type="ChEBI" id="CHEBI:57856"/>
        <dbReference type="ChEBI" id="CHEBI:59789"/>
        <dbReference type="ChEBI" id="CHEBI:61891"/>
        <dbReference type="EC" id="2.1.1.297"/>
    </reaction>
</comment>
<reference evidence="9" key="1">
    <citation type="journal article" date="2013" name="Science">
        <title>Gene transfer from bacteria and archaea facilitated evolution of an extremophilic eukaryote.</title>
        <authorList>
            <person name="Schonknecht G."/>
            <person name="Chen W.H."/>
            <person name="Ternes C.M."/>
            <person name="Barbier G.G."/>
            <person name="Shrestha R.P."/>
            <person name="Stanke M."/>
            <person name="Brautigam A."/>
            <person name="Baker B.J."/>
            <person name="Banfield J.F."/>
            <person name="Garavito R.M."/>
            <person name="Carr K."/>
            <person name="Wilkerson C."/>
            <person name="Rensing S.A."/>
            <person name="Gagneul D."/>
            <person name="Dickenson N.E."/>
            <person name="Oesterhelt C."/>
            <person name="Lercher M.J."/>
            <person name="Weber A.P."/>
        </authorList>
    </citation>
    <scope>NUCLEOTIDE SEQUENCE [LARGE SCALE GENOMIC DNA]</scope>
    <source>
        <strain evidence="9">074W</strain>
    </source>
</reference>
<sequence length="365" mass="41595">MFVSIACNVLNKSWLLIGTRRGCVQVFLPNRYHKTVNKPSNYVSCSSQLSETELRDKLRVCSTTKELVTRLSEVFVQQGVPESRLSAEYIVATSFGLSRKQLLRGEPTLLSQLEPFYSTLTHNALRRLLREPVQYIVGNWDFYNLTLKVRQPVLIPRPETEELVDRILKFWKNVLRRGSTGEVTRCLEIGCGSGAISLSLLKGWKEFTGNNNILKVTALDIDPQAITLTKENACIVLEDEQKRLLDIHLQDITKFRLDDNKYDFLVSNPPYIPEAEYRTLQPEVIQYEASCALLGGKDGMEIIRVILRGAKNWLKTGGTIWLEVDPSHPKLIQDFLHKEPNVGVELLQVFEDMSGLARYCKLLVI</sequence>
<dbReference type="Proteomes" id="UP000030680">
    <property type="component" value="Unassembled WGS sequence"/>
</dbReference>
<evidence type="ECO:0000256" key="2">
    <source>
        <dbReference type="ARBA" id="ARBA00022603"/>
    </source>
</evidence>
<gene>
    <name evidence="8" type="ORF">Gasu_41310</name>
</gene>
<dbReference type="GO" id="GO:0005739">
    <property type="term" value="C:mitochondrion"/>
    <property type="evidence" value="ECO:0007669"/>
    <property type="project" value="TreeGrafter"/>
</dbReference>
<dbReference type="GO" id="GO:0032259">
    <property type="term" value="P:methylation"/>
    <property type="evidence" value="ECO:0007669"/>
    <property type="project" value="UniProtKB-KW"/>
</dbReference>
<dbReference type="Pfam" id="PF05175">
    <property type="entry name" value="MTS"/>
    <property type="match status" value="1"/>
</dbReference>
<dbReference type="AlphaFoldDB" id="M2XEP0"/>
<dbReference type="KEGG" id="gsl:Gasu_41310"/>
<dbReference type="SUPFAM" id="SSF53335">
    <property type="entry name" value="S-adenosyl-L-methionine-dependent methyltransferases"/>
    <property type="match status" value="1"/>
</dbReference>
<feature type="domain" description="Release factor glutamine methyltransferase N-terminal" evidence="7">
    <location>
        <begin position="66"/>
        <end position="138"/>
    </location>
</feature>
<evidence type="ECO:0000256" key="5">
    <source>
        <dbReference type="ARBA" id="ARBA00048391"/>
    </source>
</evidence>
<organism evidence="8 9">
    <name type="scientific">Galdieria sulphuraria</name>
    <name type="common">Red alga</name>
    <dbReference type="NCBI Taxonomy" id="130081"/>
    <lineage>
        <taxon>Eukaryota</taxon>
        <taxon>Rhodophyta</taxon>
        <taxon>Bangiophyceae</taxon>
        <taxon>Galdieriales</taxon>
        <taxon>Galdieriaceae</taxon>
        <taxon>Galdieria</taxon>
    </lineage>
</organism>
<keyword evidence="2 8" id="KW-0489">Methyltransferase</keyword>
<dbReference type="GeneID" id="17087275"/>
<dbReference type="InterPro" id="IPR029063">
    <property type="entry name" value="SAM-dependent_MTases_sf"/>
</dbReference>
<dbReference type="InterPro" id="IPR040758">
    <property type="entry name" value="PrmC_N"/>
</dbReference>
<evidence type="ECO:0000256" key="3">
    <source>
        <dbReference type="ARBA" id="ARBA00022679"/>
    </source>
</evidence>
<dbReference type="STRING" id="130081.M2XEP0"/>
<dbReference type="InterPro" id="IPR007848">
    <property type="entry name" value="Small_mtfrase_dom"/>
</dbReference>
<dbReference type="GO" id="GO:0003676">
    <property type="term" value="F:nucleic acid binding"/>
    <property type="evidence" value="ECO:0007669"/>
    <property type="project" value="InterPro"/>
</dbReference>
<evidence type="ECO:0000313" key="9">
    <source>
        <dbReference type="Proteomes" id="UP000030680"/>
    </source>
</evidence>
<dbReference type="eggNOG" id="KOG2904">
    <property type="taxonomic scope" value="Eukaryota"/>
</dbReference>
<dbReference type="GO" id="GO:0102559">
    <property type="term" value="F:peptide chain release factor N(5)-glutamine methyltransferase activity"/>
    <property type="evidence" value="ECO:0007669"/>
    <property type="project" value="UniProtKB-EC"/>
</dbReference>
<evidence type="ECO:0000256" key="4">
    <source>
        <dbReference type="ARBA" id="ARBA00022691"/>
    </source>
</evidence>
<dbReference type="PROSITE" id="PS00092">
    <property type="entry name" value="N6_MTASE"/>
    <property type="match status" value="1"/>
</dbReference>
<dbReference type="Gene3D" id="1.10.8.10">
    <property type="entry name" value="DNA helicase RuvA subunit, C-terminal domain"/>
    <property type="match status" value="1"/>
</dbReference>
<feature type="domain" description="Methyltransferase small" evidence="6">
    <location>
        <begin position="184"/>
        <end position="276"/>
    </location>
</feature>
<evidence type="ECO:0000259" key="6">
    <source>
        <dbReference type="Pfam" id="PF05175"/>
    </source>
</evidence>
<dbReference type="RefSeq" id="XP_005704962.1">
    <property type="nucleotide sequence ID" value="XM_005704905.1"/>
</dbReference>